<proteinExistence type="predicted"/>
<keyword evidence="1" id="KW-0732">Signal</keyword>
<dbReference type="Proteomes" id="UP000789704">
    <property type="component" value="Unassembled WGS sequence"/>
</dbReference>
<feature type="chain" id="PRO_5040195272" description="Tetratricopeptide repeat protein" evidence="1">
    <location>
        <begin position="29"/>
        <end position="209"/>
    </location>
</feature>
<evidence type="ECO:0000313" key="2">
    <source>
        <dbReference type="EMBL" id="CAG4914843.1"/>
    </source>
</evidence>
<reference evidence="2" key="1">
    <citation type="submission" date="2021-04" db="EMBL/GenBank/DDBJ databases">
        <authorList>
            <person name="Vanwijnsberghe S."/>
        </authorList>
    </citation>
    <scope>NUCLEOTIDE SEQUENCE</scope>
    <source>
        <strain evidence="2">LMG 31841</strain>
    </source>
</reference>
<name>A0A9N8X3X5_9BURK</name>
<dbReference type="SUPFAM" id="SSF48452">
    <property type="entry name" value="TPR-like"/>
    <property type="match status" value="1"/>
</dbReference>
<dbReference type="InterPro" id="IPR011990">
    <property type="entry name" value="TPR-like_helical_dom_sf"/>
</dbReference>
<sequence length="209" mass="22401">MTCTPCHAMKPAITMLVSTLILGGCASAVSDRVSTNYTAVGAAAEARGDWDKARQAFARATLNADQADLPPARKAVAHYEYGRTLGVTCFFDESERELNVAYQLDKQAGQPLFLSLVELARLNLDQQKFAQSAGYFERALPYLDKAGAATRAPTAYADILDEYARALSGAGRSAEAKALADRATALRNGTPGKHSITDRTPYGKFCAKS</sequence>
<feature type="signal peptide" evidence="1">
    <location>
        <begin position="1"/>
        <end position="28"/>
    </location>
</feature>
<dbReference type="AlphaFoldDB" id="A0A9N8X3X5"/>
<accession>A0A9N8X3X5</accession>
<evidence type="ECO:0000256" key="1">
    <source>
        <dbReference type="SAM" id="SignalP"/>
    </source>
</evidence>
<protein>
    <recommendedName>
        <fullName evidence="4">Tetratricopeptide repeat protein</fullName>
    </recommendedName>
</protein>
<comment type="caution">
    <text evidence="2">The sequence shown here is derived from an EMBL/GenBank/DDBJ whole genome shotgun (WGS) entry which is preliminary data.</text>
</comment>
<dbReference type="EMBL" id="CAJQZC010000009">
    <property type="protein sequence ID" value="CAG4914843.1"/>
    <property type="molecule type" value="Genomic_DNA"/>
</dbReference>
<organism evidence="2 3">
    <name type="scientific">Paraburkholderia saeva</name>
    <dbReference type="NCBI Taxonomy" id="2777537"/>
    <lineage>
        <taxon>Bacteria</taxon>
        <taxon>Pseudomonadati</taxon>
        <taxon>Pseudomonadota</taxon>
        <taxon>Betaproteobacteria</taxon>
        <taxon>Burkholderiales</taxon>
        <taxon>Burkholderiaceae</taxon>
        <taxon>Paraburkholderia</taxon>
    </lineage>
</organism>
<gene>
    <name evidence="2" type="ORF">LMG31841_04416</name>
</gene>
<keyword evidence="3" id="KW-1185">Reference proteome</keyword>
<dbReference type="Gene3D" id="1.25.40.10">
    <property type="entry name" value="Tetratricopeptide repeat domain"/>
    <property type="match status" value="1"/>
</dbReference>
<evidence type="ECO:0008006" key="4">
    <source>
        <dbReference type="Google" id="ProtNLM"/>
    </source>
</evidence>
<evidence type="ECO:0000313" key="3">
    <source>
        <dbReference type="Proteomes" id="UP000789704"/>
    </source>
</evidence>